<accession>A0AAV3A3Q8</accession>
<organism evidence="1 2">
    <name type="scientific">Pyxicephalus adspersus</name>
    <name type="common">African bullfrog</name>
    <dbReference type="NCBI Taxonomy" id="30357"/>
    <lineage>
        <taxon>Eukaryota</taxon>
        <taxon>Metazoa</taxon>
        <taxon>Chordata</taxon>
        <taxon>Craniata</taxon>
        <taxon>Vertebrata</taxon>
        <taxon>Euteleostomi</taxon>
        <taxon>Amphibia</taxon>
        <taxon>Batrachia</taxon>
        <taxon>Anura</taxon>
        <taxon>Neobatrachia</taxon>
        <taxon>Ranoidea</taxon>
        <taxon>Pyxicephalidae</taxon>
        <taxon>Pyxicephalinae</taxon>
        <taxon>Pyxicephalus</taxon>
    </lineage>
</organism>
<proteinExistence type="predicted"/>
<dbReference type="AlphaFoldDB" id="A0AAV3A3Q8"/>
<evidence type="ECO:0000313" key="1">
    <source>
        <dbReference type="EMBL" id="DBA21724.1"/>
    </source>
</evidence>
<gene>
    <name evidence="1" type="ORF">GDO54_018326</name>
</gene>
<evidence type="ECO:0000313" key="2">
    <source>
        <dbReference type="Proteomes" id="UP001181693"/>
    </source>
</evidence>
<name>A0AAV3A3Q8_PYXAD</name>
<protein>
    <submittedName>
        <fullName evidence="1">Uncharacterized protein</fullName>
    </submittedName>
</protein>
<sequence length="113" mass="12935">MPATPGAGSKTRNLFINGKGLRQTLKLNKFPLNLNKTFKRLIHPNRLIPKEPQMGSYPTKETWAGRLTLYKVILPSKCNKSSTETSIMEICKLKFIFYPKAMKCFFILLSVKQ</sequence>
<dbReference type="EMBL" id="DYDO01000007">
    <property type="protein sequence ID" value="DBA21724.1"/>
    <property type="molecule type" value="Genomic_DNA"/>
</dbReference>
<keyword evidence="2" id="KW-1185">Reference proteome</keyword>
<reference evidence="1" key="1">
    <citation type="thesis" date="2020" institute="ProQuest LLC" country="789 East Eisenhower Parkway, Ann Arbor, MI, USA">
        <title>Comparative Genomics and Chromosome Evolution.</title>
        <authorList>
            <person name="Mudd A.B."/>
        </authorList>
    </citation>
    <scope>NUCLEOTIDE SEQUENCE</scope>
    <source>
        <strain evidence="1">1538</strain>
        <tissue evidence="1">Blood</tissue>
    </source>
</reference>
<comment type="caution">
    <text evidence="1">The sequence shown here is derived from an EMBL/GenBank/DDBJ whole genome shotgun (WGS) entry which is preliminary data.</text>
</comment>
<dbReference type="Proteomes" id="UP001181693">
    <property type="component" value="Unassembled WGS sequence"/>
</dbReference>